<evidence type="ECO:0008006" key="4">
    <source>
        <dbReference type="Google" id="ProtNLM"/>
    </source>
</evidence>
<dbReference type="EMBL" id="WHPF01000006">
    <property type="protein sequence ID" value="NNV55748.1"/>
    <property type="molecule type" value="Genomic_DNA"/>
</dbReference>
<evidence type="ECO:0000256" key="1">
    <source>
        <dbReference type="SAM" id="SignalP"/>
    </source>
</evidence>
<dbReference type="Proteomes" id="UP000598971">
    <property type="component" value="Unassembled WGS sequence"/>
</dbReference>
<name>A0A8J8FF99_9BACT</name>
<accession>A0A8J8FF99</accession>
<feature type="chain" id="PRO_5035302639" description="Lipoprotein" evidence="1">
    <location>
        <begin position="25"/>
        <end position="75"/>
    </location>
</feature>
<keyword evidence="1" id="KW-0732">Signal</keyword>
<sequence>MKNFQKFSLAAITFLAAVSFTSCSVEYRARHPRPVRPVRPKRVIVVGMTEPVMPVNTNTTAFAKNHTQQNTHTTK</sequence>
<dbReference type="PROSITE" id="PS51257">
    <property type="entry name" value="PROKAR_LIPOPROTEIN"/>
    <property type="match status" value="1"/>
</dbReference>
<evidence type="ECO:0000313" key="2">
    <source>
        <dbReference type="EMBL" id="NNV55748.1"/>
    </source>
</evidence>
<dbReference type="AlphaFoldDB" id="A0A8J8FF99"/>
<dbReference type="RefSeq" id="WP_171607678.1">
    <property type="nucleotide sequence ID" value="NZ_WHPF01000006.1"/>
</dbReference>
<evidence type="ECO:0000313" key="3">
    <source>
        <dbReference type="Proteomes" id="UP000598971"/>
    </source>
</evidence>
<comment type="caution">
    <text evidence="2">The sequence shown here is derived from an EMBL/GenBank/DDBJ whole genome shotgun (WGS) entry which is preliminary data.</text>
</comment>
<reference evidence="2" key="1">
    <citation type="submission" date="2019-10" db="EMBL/GenBank/DDBJ databases">
        <title>Draft genome sequence of Panacibacter sp. KCS-6.</title>
        <authorList>
            <person name="Yim K.J."/>
        </authorList>
    </citation>
    <scope>NUCLEOTIDE SEQUENCE</scope>
    <source>
        <strain evidence="2">KCS-6</strain>
    </source>
</reference>
<gene>
    <name evidence="2" type="ORF">GD597_09775</name>
</gene>
<organism evidence="2 3">
    <name type="scientific">Limnovirga soli</name>
    <dbReference type="NCBI Taxonomy" id="2656915"/>
    <lineage>
        <taxon>Bacteria</taxon>
        <taxon>Pseudomonadati</taxon>
        <taxon>Bacteroidota</taxon>
        <taxon>Chitinophagia</taxon>
        <taxon>Chitinophagales</taxon>
        <taxon>Chitinophagaceae</taxon>
        <taxon>Limnovirga</taxon>
    </lineage>
</organism>
<feature type="signal peptide" evidence="1">
    <location>
        <begin position="1"/>
        <end position="24"/>
    </location>
</feature>
<protein>
    <recommendedName>
        <fullName evidence="4">Lipoprotein</fullName>
    </recommendedName>
</protein>
<proteinExistence type="predicted"/>
<keyword evidence="3" id="KW-1185">Reference proteome</keyword>